<dbReference type="InterPro" id="IPR031160">
    <property type="entry name" value="F_BAR_dom"/>
</dbReference>
<keyword evidence="3" id="KW-0963">Cytoplasm</keyword>
<evidence type="ECO:0000256" key="2">
    <source>
        <dbReference type="ARBA" id="ARBA00022443"/>
    </source>
</evidence>
<dbReference type="SUPFAM" id="SSF103657">
    <property type="entry name" value="BAR/IMD domain-like"/>
    <property type="match status" value="1"/>
</dbReference>
<dbReference type="PROSITE" id="PS51741">
    <property type="entry name" value="F_BAR"/>
    <property type="match status" value="1"/>
</dbReference>
<feature type="region of interest" description="Disordered" evidence="8">
    <location>
        <begin position="537"/>
        <end position="568"/>
    </location>
</feature>
<feature type="domain" description="F-BAR" evidence="10">
    <location>
        <begin position="28"/>
        <end position="281"/>
    </location>
</feature>
<dbReference type="PROSITE" id="PS50002">
    <property type="entry name" value="SH3"/>
    <property type="match status" value="1"/>
</dbReference>
<feature type="compositionally biased region" description="Low complexity" evidence="8">
    <location>
        <begin position="495"/>
        <end position="509"/>
    </location>
</feature>
<feature type="compositionally biased region" description="Low complexity" evidence="8">
    <location>
        <begin position="837"/>
        <end position="859"/>
    </location>
</feature>
<feature type="compositionally biased region" description="Low complexity" evidence="8">
    <location>
        <begin position="698"/>
        <end position="717"/>
    </location>
</feature>
<evidence type="ECO:0000256" key="6">
    <source>
        <dbReference type="PROSITE-ProRule" id="PRU00192"/>
    </source>
</evidence>
<keyword evidence="5" id="KW-0206">Cytoskeleton</keyword>
<dbReference type="FunFam" id="1.20.1270.60:FF:000045">
    <property type="entry name" value="Cell division control protein"/>
    <property type="match status" value="1"/>
</dbReference>
<evidence type="ECO:0000256" key="3">
    <source>
        <dbReference type="ARBA" id="ARBA00022490"/>
    </source>
</evidence>
<keyword evidence="2 6" id="KW-0728">SH3 domain</keyword>
<dbReference type="InterPro" id="IPR001060">
    <property type="entry name" value="FCH_dom"/>
</dbReference>
<comment type="subcellular location">
    <subcellularLocation>
        <location evidence="1">Cytoplasm</location>
        <location evidence="1">Cytoskeleton</location>
    </subcellularLocation>
</comment>
<dbReference type="EMBL" id="JAKELL010000014">
    <property type="protein sequence ID" value="KAH8994596.1"/>
    <property type="molecule type" value="Genomic_DNA"/>
</dbReference>
<dbReference type="Proteomes" id="UP001201163">
    <property type="component" value="Unassembled WGS sequence"/>
</dbReference>
<evidence type="ECO:0000256" key="4">
    <source>
        <dbReference type="ARBA" id="ARBA00022553"/>
    </source>
</evidence>
<feature type="region of interest" description="Disordered" evidence="8">
    <location>
        <begin position="1"/>
        <end position="22"/>
    </location>
</feature>
<evidence type="ECO:0000256" key="8">
    <source>
        <dbReference type="SAM" id="MobiDB-lite"/>
    </source>
</evidence>
<dbReference type="SMART" id="SM00055">
    <property type="entry name" value="FCH"/>
    <property type="match status" value="1"/>
</dbReference>
<evidence type="ECO:0008006" key="13">
    <source>
        <dbReference type="Google" id="ProtNLM"/>
    </source>
</evidence>
<dbReference type="InterPro" id="IPR001452">
    <property type="entry name" value="SH3_domain"/>
</dbReference>
<feature type="compositionally biased region" description="Polar residues" evidence="8">
    <location>
        <begin position="302"/>
        <end position="323"/>
    </location>
</feature>
<feature type="compositionally biased region" description="Low complexity" evidence="8">
    <location>
        <begin position="815"/>
        <end position="825"/>
    </location>
</feature>
<reference evidence="11" key="1">
    <citation type="submission" date="2022-01" db="EMBL/GenBank/DDBJ databases">
        <title>Comparative genomics reveals a dynamic genome evolution in the ectomycorrhizal milk-cap (Lactarius) mushrooms.</title>
        <authorList>
            <consortium name="DOE Joint Genome Institute"/>
            <person name="Lebreton A."/>
            <person name="Tang N."/>
            <person name="Kuo A."/>
            <person name="LaButti K."/>
            <person name="Drula E."/>
            <person name="Barry K."/>
            <person name="Clum A."/>
            <person name="Lipzen A."/>
            <person name="Mousain D."/>
            <person name="Ng V."/>
            <person name="Wang R."/>
            <person name="Wang X."/>
            <person name="Dai Y."/>
            <person name="Henrissat B."/>
            <person name="Grigoriev I.V."/>
            <person name="Guerin-Laguette A."/>
            <person name="Yu F."/>
            <person name="Martin F.M."/>
        </authorList>
    </citation>
    <scope>NUCLEOTIDE SEQUENCE</scope>
    <source>
        <strain evidence="11">QP</strain>
    </source>
</reference>
<dbReference type="PANTHER" id="PTHR23065">
    <property type="entry name" value="PROLINE-SERINE-THREONINE PHOSPHATASE INTERACTING PROTEIN 1"/>
    <property type="match status" value="1"/>
</dbReference>
<evidence type="ECO:0000256" key="1">
    <source>
        <dbReference type="ARBA" id="ARBA00004245"/>
    </source>
</evidence>
<evidence type="ECO:0000259" key="10">
    <source>
        <dbReference type="PROSITE" id="PS51741"/>
    </source>
</evidence>
<feature type="region of interest" description="Disordered" evidence="8">
    <location>
        <begin position="287"/>
        <end position="414"/>
    </location>
</feature>
<organism evidence="11 12">
    <name type="scientific">Lactarius akahatsu</name>
    <dbReference type="NCBI Taxonomy" id="416441"/>
    <lineage>
        <taxon>Eukaryota</taxon>
        <taxon>Fungi</taxon>
        <taxon>Dikarya</taxon>
        <taxon>Basidiomycota</taxon>
        <taxon>Agaricomycotina</taxon>
        <taxon>Agaricomycetes</taxon>
        <taxon>Russulales</taxon>
        <taxon>Russulaceae</taxon>
        <taxon>Lactarius</taxon>
    </lineage>
</organism>
<feature type="domain" description="SH3" evidence="9">
    <location>
        <begin position="913"/>
        <end position="976"/>
    </location>
</feature>
<dbReference type="PANTHER" id="PTHR23065:SF7">
    <property type="entry name" value="NOSTRIN, ISOFORM H"/>
    <property type="match status" value="1"/>
</dbReference>
<dbReference type="Gene3D" id="2.30.30.40">
    <property type="entry name" value="SH3 Domains"/>
    <property type="match status" value="1"/>
</dbReference>
<keyword evidence="7" id="KW-0175">Coiled coil</keyword>
<feature type="compositionally biased region" description="Basic and acidic residues" evidence="8">
    <location>
        <begin position="612"/>
        <end position="623"/>
    </location>
</feature>
<dbReference type="GO" id="GO:0009898">
    <property type="term" value="C:cytoplasmic side of plasma membrane"/>
    <property type="evidence" value="ECO:0007669"/>
    <property type="project" value="TreeGrafter"/>
</dbReference>
<feature type="compositionally biased region" description="Low complexity" evidence="8">
    <location>
        <begin position="383"/>
        <end position="399"/>
    </location>
</feature>
<dbReference type="SUPFAM" id="SSF50044">
    <property type="entry name" value="SH3-domain"/>
    <property type="match status" value="1"/>
</dbReference>
<name>A0AAD4QF49_9AGAM</name>
<dbReference type="GO" id="GO:0120104">
    <property type="term" value="C:mitotic actomyosin contractile ring, proximal layer"/>
    <property type="evidence" value="ECO:0007669"/>
    <property type="project" value="TreeGrafter"/>
</dbReference>
<evidence type="ECO:0000256" key="5">
    <source>
        <dbReference type="ARBA" id="ARBA00023212"/>
    </source>
</evidence>
<evidence type="ECO:0000313" key="11">
    <source>
        <dbReference type="EMBL" id="KAH8994596.1"/>
    </source>
</evidence>
<proteinExistence type="predicted"/>
<accession>A0AAD4QF49</accession>
<protein>
    <recommendedName>
        <fullName evidence="13">Septation protein imp2</fullName>
    </recommendedName>
</protein>
<comment type="caution">
    <text evidence="11">The sequence shown here is derived from an EMBL/GenBank/DDBJ whole genome shotgun (WGS) entry which is preliminary data.</text>
</comment>
<evidence type="ECO:0000256" key="7">
    <source>
        <dbReference type="PROSITE-ProRule" id="PRU01077"/>
    </source>
</evidence>
<feature type="compositionally biased region" description="Pro residues" evidence="8">
    <location>
        <begin position="771"/>
        <end position="784"/>
    </location>
</feature>
<dbReference type="InterPro" id="IPR036028">
    <property type="entry name" value="SH3-like_dom_sf"/>
</dbReference>
<dbReference type="FunFam" id="2.30.30.40:FF:000312">
    <property type="entry name" value="Related to Cell division control protein 15"/>
    <property type="match status" value="1"/>
</dbReference>
<dbReference type="GO" id="GO:0030036">
    <property type="term" value="P:actin cytoskeleton organization"/>
    <property type="evidence" value="ECO:0007669"/>
    <property type="project" value="UniProtKB-ARBA"/>
</dbReference>
<dbReference type="CDD" id="cd07651">
    <property type="entry name" value="F-BAR_PombeCdc15_like"/>
    <property type="match status" value="1"/>
</dbReference>
<dbReference type="InterPro" id="IPR027267">
    <property type="entry name" value="AH/BAR_dom_sf"/>
</dbReference>
<dbReference type="Pfam" id="PF00018">
    <property type="entry name" value="SH3_1"/>
    <property type="match status" value="1"/>
</dbReference>
<dbReference type="GO" id="GO:0005543">
    <property type="term" value="F:phospholipid binding"/>
    <property type="evidence" value="ECO:0007669"/>
    <property type="project" value="TreeGrafter"/>
</dbReference>
<feature type="region of interest" description="Disordered" evidence="8">
    <location>
        <begin position="582"/>
        <end position="907"/>
    </location>
</feature>
<dbReference type="AlphaFoldDB" id="A0AAD4QF49"/>
<dbReference type="Gene3D" id="1.20.1270.60">
    <property type="entry name" value="Arfaptin homology (AH) domain/BAR domain"/>
    <property type="match status" value="1"/>
</dbReference>
<feature type="compositionally biased region" description="Polar residues" evidence="8">
    <location>
        <begin position="1"/>
        <end position="13"/>
    </location>
</feature>
<dbReference type="SMART" id="SM00326">
    <property type="entry name" value="SH3"/>
    <property type="match status" value="1"/>
</dbReference>
<feature type="compositionally biased region" description="Low complexity" evidence="8">
    <location>
        <begin position="725"/>
        <end position="740"/>
    </location>
</feature>
<keyword evidence="4" id="KW-0597">Phosphoprotein</keyword>
<feature type="compositionally biased region" description="Polar residues" evidence="8">
    <location>
        <begin position="373"/>
        <end position="382"/>
    </location>
</feature>
<evidence type="ECO:0000313" key="12">
    <source>
        <dbReference type="Proteomes" id="UP001201163"/>
    </source>
</evidence>
<dbReference type="CDD" id="cd00174">
    <property type="entry name" value="SH3"/>
    <property type="match status" value="1"/>
</dbReference>
<evidence type="ECO:0000259" key="9">
    <source>
        <dbReference type="PROSITE" id="PS50002"/>
    </source>
</evidence>
<keyword evidence="12" id="KW-1185">Reference proteome</keyword>
<feature type="compositionally biased region" description="Polar residues" evidence="8">
    <location>
        <begin position="400"/>
        <end position="414"/>
    </location>
</feature>
<feature type="region of interest" description="Disordered" evidence="8">
    <location>
        <begin position="480"/>
        <end position="525"/>
    </location>
</feature>
<feature type="region of interest" description="Disordered" evidence="8">
    <location>
        <begin position="444"/>
        <end position="466"/>
    </location>
</feature>
<dbReference type="Pfam" id="PF00611">
    <property type="entry name" value="FCH"/>
    <property type="match status" value="1"/>
</dbReference>
<sequence>MSARRQASTTSLSKYARAGSPDPAARSLDYCNAFWGPSDAGVDVLFARMRGAARTMEELRNFWKERAAIEEEYAKRLVKLTKATLGRDEIGEFRNSLDTLRQETDKQSAFHLQLAQQIRNELENPVAAFVARQAQHRKVYQAAIEKQFKTKQAQEGHVNKAREKYEQDCLRINAYTAQSTLVQGKDLERISVKLERAQQTVHANEREFSNFARALQDTVSKWEQEWKQFCDSCQDLEEERMEFTKDNVWAYANAVSIVCVSDDESCERLRLALESFEPEKDQENFVRDYGTGSAMPDPPQFVNYSSAEGAPLTSSASKVTSRPAQFARATQRMNRLPTAPPPPDDEQPFVNTAGVGAGSRASGPNDPVPARATNLSRASTRRNAPQTNGNGNANGPTNGFSPGSSPPTTASRNTGNFAAAQASAQPINPTQHELVVGDNTYKVDLSKDQQGNNPRAGAAASKVGDETDPMVQAMASLRTAAGASVGRSVTRKITPDPSGTTSGPSVSPSRALAPPTGVSSPSRNVDYRNSAEIVVGAHPAAQPPPGSRSTSPAPPTATFMQPPPQVPAPVVDAVIDSYHQSFPGERRSRSNSRRASFNAPQLAPAPSQGHGSHLDRPVSRDGHAGVGANGRSRSPSLSHPASRSVSPAPPGPPRGGSANPGSDQGPGQYRATTPNSVGISLDPHGNVAVDSMADAYRQQQQHQVAQVRQVQQAQAPPMQQPPSAPVQYQQTSSQPQQQLQAPGGVGARPPAQRQPSIGNSFGVPGQWQTGAPPPQQQYVPPPPVQQQVPQHSPAYVQAPHPYANAPPSQVYHAPQQQQQQQQQQQRRGATGSGGGEYYAQQGYAPQPQQQPPQQYQQHQQHQHQHIPYGAGYRSVSPGPINRTPSPQPMALTQPQPQPIAEPPTQQYTEDGRGVLFYVRALYDYTATIPEEFDFQANDIIAVTATPEDGWWSGELLDENRRVAGRHIFPSNFVHLF</sequence>
<gene>
    <name evidence="11" type="ORF">EDB92DRAFT_294657</name>
</gene>